<reference evidence="2" key="2">
    <citation type="journal article" date="2022" name="Microbiol. Resour. Announc.">
        <title>Metagenome Sequencing to Explore Phylogenomics of Terrestrial Cyanobacteria.</title>
        <authorList>
            <person name="Ward R.D."/>
            <person name="Stajich J.E."/>
            <person name="Johansen J.R."/>
            <person name="Huntemann M."/>
            <person name="Clum A."/>
            <person name="Foster B."/>
            <person name="Foster B."/>
            <person name="Roux S."/>
            <person name="Palaniappan K."/>
            <person name="Varghese N."/>
            <person name="Mukherjee S."/>
            <person name="Reddy T.B.K."/>
            <person name="Daum C."/>
            <person name="Copeland A."/>
            <person name="Chen I.A."/>
            <person name="Ivanova N.N."/>
            <person name="Kyrpides N.C."/>
            <person name="Shapiro N."/>
            <person name="Eloe-Fadrosh E.A."/>
            <person name="Pietrasiak N."/>
        </authorList>
    </citation>
    <scope>NUCLEOTIDE SEQUENCE</scope>
    <source>
        <strain evidence="2">GSE-NOS-MK-12-04C</strain>
    </source>
</reference>
<protein>
    <submittedName>
        <fullName evidence="2">HNH endonuclease</fullName>
    </submittedName>
</protein>
<dbReference type="InterPro" id="IPR002711">
    <property type="entry name" value="HNH"/>
</dbReference>
<dbReference type="CDD" id="cd00085">
    <property type="entry name" value="HNHc"/>
    <property type="match status" value="1"/>
</dbReference>
<name>A0A951USS7_9CYAN</name>
<keyword evidence="2" id="KW-0255">Endonuclease</keyword>
<reference evidence="2" key="1">
    <citation type="submission" date="2021-05" db="EMBL/GenBank/DDBJ databases">
        <authorList>
            <person name="Pietrasiak N."/>
            <person name="Ward R."/>
            <person name="Stajich J.E."/>
            <person name="Kurbessoian T."/>
        </authorList>
    </citation>
    <scope>NUCLEOTIDE SEQUENCE</scope>
    <source>
        <strain evidence="2">GSE-NOS-MK-12-04C</strain>
    </source>
</reference>
<keyword evidence="2" id="KW-0378">Hydrolase</keyword>
<dbReference type="Pfam" id="PF01844">
    <property type="entry name" value="HNH"/>
    <property type="match status" value="1"/>
</dbReference>
<evidence type="ECO:0000259" key="1">
    <source>
        <dbReference type="Pfam" id="PF01844"/>
    </source>
</evidence>
<gene>
    <name evidence="2" type="ORF">KME60_01595</name>
</gene>
<evidence type="ECO:0000313" key="2">
    <source>
        <dbReference type="EMBL" id="MBW4666150.1"/>
    </source>
</evidence>
<feature type="domain" description="HNH" evidence="1">
    <location>
        <begin position="4"/>
        <end position="42"/>
    </location>
</feature>
<dbReference type="GO" id="GO:0008270">
    <property type="term" value="F:zinc ion binding"/>
    <property type="evidence" value="ECO:0007669"/>
    <property type="project" value="InterPro"/>
</dbReference>
<dbReference type="AlphaFoldDB" id="A0A951USS7"/>
<dbReference type="GO" id="GO:0003676">
    <property type="term" value="F:nucleic acid binding"/>
    <property type="evidence" value="ECO:0007669"/>
    <property type="project" value="InterPro"/>
</dbReference>
<dbReference type="Proteomes" id="UP000729701">
    <property type="component" value="Unassembled WGS sequence"/>
</dbReference>
<evidence type="ECO:0000313" key="3">
    <source>
        <dbReference type="Proteomes" id="UP000729701"/>
    </source>
</evidence>
<comment type="caution">
    <text evidence="2">The sequence shown here is derived from an EMBL/GenBank/DDBJ whole genome shotgun (WGS) entry which is preliminary data.</text>
</comment>
<keyword evidence="2" id="KW-0540">Nuclease</keyword>
<sequence length="86" mass="10331">MLKFREEDVLEVDHINSTVDGGKDDWKNLQLLHPHCHDEKTHIHLIKIRNNVRSDILNKLAHFWKQVYTLSRQALLNIRWKIQKPT</sequence>
<organism evidence="2 3">
    <name type="scientific">Cyanomargarita calcarea GSE-NOS-MK-12-04C</name>
    <dbReference type="NCBI Taxonomy" id="2839659"/>
    <lineage>
        <taxon>Bacteria</taxon>
        <taxon>Bacillati</taxon>
        <taxon>Cyanobacteriota</taxon>
        <taxon>Cyanophyceae</taxon>
        <taxon>Nostocales</taxon>
        <taxon>Cyanomargaritaceae</taxon>
        <taxon>Cyanomargarita</taxon>
    </lineage>
</organism>
<proteinExistence type="predicted"/>
<dbReference type="EMBL" id="JAHHGZ010000001">
    <property type="protein sequence ID" value="MBW4666150.1"/>
    <property type="molecule type" value="Genomic_DNA"/>
</dbReference>
<dbReference type="Gene3D" id="1.10.30.50">
    <property type="match status" value="1"/>
</dbReference>
<accession>A0A951USS7</accession>
<dbReference type="InterPro" id="IPR003615">
    <property type="entry name" value="HNH_nuc"/>
</dbReference>
<dbReference type="GO" id="GO:0004519">
    <property type="term" value="F:endonuclease activity"/>
    <property type="evidence" value="ECO:0007669"/>
    <property type="project" value="UniProtKB-KW"/>
</dbReference>